<reference evidence="1 2" key="1">
    <citation type="submission" date="2018-02" db="EMBL/GenBank/DDBJ databases">
        <title>Genome sequence of the basidiomycete white-rot fungus Phlebia centrifuga.</title>
        <authorList>
            <person name="Granchi Z."/>
            <person name="Peng M."/>
            <person name="de Vries R.P."/>
            <person name="Hilden K."/>
            <person name="Makela M.R."/>
            <person name="Grigoriev I."/>
            <person name="Riley R."/>
        </authorList>
    </citation>
    <scope>NUCLEOTIDE SEQUENCE [LARGE SCALE GENOMIC DNA]</scope>
    <source>
        <strain evidence="1 2">FBCC195</strain>
    </source>
</reference>
<keyword evidence="2" id="KW-1185">Reference proteome</keyword>
<evidence type="ECO:0000313" key="2">
    <source>
        <dbReference type="Proteomes" id="UP000186601"/>
    </source>
</evidence>
<dbReference type="Proteomes" id="UP000186601">
    <property type="component" value="Unassembled WGS sequence"/>
</dbReference>
<gene>
    <name evidence="1" type="ORF">PHLCEN_2v679</name>
</gene>
<organism evidence="1 2">
    <name type="scientific">Hermanssonia centrifuga</name>
    <dbReference type="NCBI Taxonomy" id="98765"/>
    <lineage>
        <taxon>Eukaryota</taxon>
        <taxon>Fungi</taxon>
        <taxon>Dikarya</taxon>
        <taxon>Basidiomycota</taxon>
        <taxon>Agaricomycotina</taxon>
        <taxon>Agaricomycetes</taxon>
        <taxon>Polyporales</taxon>
        <taxon>Meruliaceae</taxon>
        <taxon>Hermanssonia</taxon>
    </lineage>
</organism>
<proteinExistence type="predicted"/>
<sequence>MHNVHTCYLWTRHTDDVGLGRRAESFKRSFPPASGVMLGSEPAGEPYIVPDFPPSPTMDIRF</sequence>
<dbReference type="EMBL" id="MLYV02000042">
    <property type="protein sequence ID" value="PSS37472.1"/>
    <property type="molecule type" value="Genomic_DNA"/>
</dbReference>
<name>A0A2R6S5E1_9APHY</name>
<comment type="caution">
    <text evidence="1">The sequence shown here is derived from an EMBL/GenBank/DDBJ whole genome shotgun (WGS) entry which is preliminary data.</text>
</comment>
<protein>
    <submittedName>
        <fullName evidence="1">Uncharacterized protein</fullName>
    </submittedName>
</protein>
<evidence type="ECO:0000313" key="1">
    <source>
        <dbReference type="EMBL" id="PSS37472.1"/>
    </source>
</evidence>
<accession>A0A2R6S5E1</accession>
<dbReference type="AlphaFoldDB" id="A0A2R6S5E1"/>